<evidence type="ECO:0000313" key="5">
    <source>
        <dbReference type="EMBL" id="GMT02508.1"/>
    </source>
</evidence>
<dbReference type="InterPro" id="IPR013087">
    <property type="entry name" value="Znf_C2H2_type"/>
</dbReference>
<dbReference type="SMART" id="SM00355">
    <property type="entry name" value="ZnF_C2H2"/>
    <property type="match status" value="2"/>
</dbReference>
<feature type="region of interest" description="Disordered" evidence="2">
    <location>
        <begin position="27"/>
        <end position="75"/>
    </location>
</feature>
<protein>
    <recommendedName>
        <fullName evidence="3">C2H2-type domain-containing protein</fullName>
    </recommendedName>
</protein>
<proteinExistence type="predicted"/>
<dbReference type="Pfam" id="PF00096">
    <property type="entry name" value="zf-C2H2"/>
    <property type="match status" value="1"/>
</dbReference>
<accession>A0AAV5U7I8</accession>
<dbReference type="GO" id="GO:0008270">
    <property type="term" value="F:zinc ion binding"/>
    <property type="evidence" value="ECO:0007669"/>
    <property type="project" value="UniProtKB-KW"/>
</dbReference>
<evidence type="ECO:0000313" key="4">
    <source>
        <dbReference type="EMBL" id="GMT02507.1"/>
    </source>
</evidence>
<comment type="caution">
    <text evidence="4">The sequence shown here is derived from an EMBL/GenBank/DDBJ whole genome shotgun (WGS) entry which is preliminary data.</text>
</comment>
<name>A0AAV5U7I8_9BILA</name>
<feature type="compositionally biased region" description="Basic and acidic residues" evidence="2">
    <location>
        <begin position="57"/>
        <end position="75"/>
    </location>
</feature>
<keyword evidence="1" id="KW-0863">Zinc-finger</keyword>
<keyword evidence="1" id="KW-0479">Metal-binding</keyword>
<feature type="domain" description="C2H2-type" evidence="3">
    <location>
        <begin position="2"/>
        <end position="30"/>
    </location>
</feature>
<evidence type="ECO:0000256" key="1">
    <source>
        <dbReference type="PROSITE-ProRule" id="PRU00042"/>
    </source>
</evidence>
<dbReference type="EMBL" id="BTSX01000005">
    <property type="protein sequence ID" value="GMT02508.1"/>
    <property type="molecule type" value="Genomic_DNA"/>
</dbReference>
<dbReference type="EMBL" id="BTSX01000005">
    <property type="protein sequence ID" value="GMT02507.1"/>
    <property type="molecule type" value="Genomic_DNA"/>
</dbReference>
<dbReference type="PROSITE" id="PS00028">
    <property type="entry name" value="ZINC_FINGER_C2H2_1"/>
    <property type="match status" value="2"/>
</dbReference>
<evidence type="ECO:0000313" key="6">
    <source>
        <dbReference type="Proteomes" id="UP001432027"/>
    </source>
</evidence>
<gene>
    <name evidence="4" type="ORF">PENTCL1PPCAC_24681</name>
    <name evidence="5" type="ORF">PENTCL1PPCAC_24682</name>
</gene>
<dbReference type="Gene3D" id="3.30.160.60">
    <property type="entry name" value="Classic Zinc Finger"/>
    <property type="match status" value="1"/>
</dbReference>
<keyword evidence="6" id="KW-1185">Reference proteome</keyword>
<reference evidence="4" key="1">
    <citation type="submission" date="2023-10" db="EMBL/GenBank/DDBJ databases">
        <title>Genome assembly of Pristionchus species.</title>
        <authorList>
            <person name="Yoshida K."/>
            <person name="Sommer R.J."/>
        </authorList>
    </citation>
    <scope>NUCLEOTIDE SEQUENCE</scope>
    <source>
        <strain evidence="4">RS0144</strain>
    </source>
</reference>
<feature type="domain" description="C2H2-type" evidence="3">
    <location>
        <begin position="75"/>
        <end position="100"/>
    </location>
</feature>
<dbReference type="Proteomes" id="UP001432027">
    <property type="component" value="Unassembled WGS sequence"/>
</dbReference>
<evidence type="ECO:0000256" key="2">
    <source>
        <dbReference type="SAM" id="MobiDB-lite"/>
    </source>
</evidence>
<dbReference type="AlphaFoldDB" id="A0AAV5U7I8"/>
<sequence length="100" mass="11388">HLVCDDCNKDFVSARGLRIHRSRIHKESVARENRSFSVALPTQSAATPRPAKKKRMGRAESDEPDEVVRSSRDEKECSHCGEVFDSRRAARSHEINYHGK</sequence>
<evidence type="ECO:0000259" key="3">
    <source>
        <dbReference type="PROSITE" id="PS50157"/>
    </source>
</evidence>
<organism evidence="4 6">
    <name type="scientific">Pristionchus entomophagus</name>
    <dbReference type="NCBI Taxonomy" id="358040"/>
    <lineage>
        <taxon>Eukaryota</taxon>
        <taxon>Metazoa</taxon>
        <taxon>Ecdysozoa</taxon>
        <taxon>Nematoda</taxon>
        <taxon>Chromadorea</taxon>
        <taxon>Rhabditida</taxon>
        <taxon>Rhabditina</taxon>
        <taxon>Diplogasteromorpha</taxon>
        <taxon>Diplogasteroidea</taxon>
        <taxon>Neodiplogasteridae</taxon>
        <taxon>Pristionchus</taxon>
    </lineage>
</organism>
<keyword evidence="1" id="KW-0862">Zinc</keyword>
<feature type="non-terminal residue" evidence="4">
    <location>
        <position position="1"/>
    </location>
</feature>
<dbReference type="PROSITE" id="PS50157">
    <property type="entry name" value="ZINC_FINGER_C2H2_2"/>
    <property type="match status" value="2"/>
</dbReference>